<accession>A0A6M5YVE3</accession>
<dbReference type="Gene3D" id="3.40.50.1000">
    <property type="entry name" value="HAD superfamily/HAD-like"/>
    <property type="match status" value="1"/>
</dbReference>
<dbReference type="SUPFAM" id="SSF56784">
    <property type="entry name" value="HAD-like"/>
    <property type="match status" value="1"/>
</dbReference>
<gene>
    <name evidence="1" type="ORF">FTUN_4917</name>
</gene>
<dbReference type="AlphaFoldDB" id="A0A6M5YVE3"/>
<reference evidence="2" key="1">
    <citation type="submission" date="2020-05" db="EMBL/GenBank/DDBJ databases">
        <title>Frigoriglobus tundricola gen. nov., sp. nov., a psychrotolerant cellulolytic planctomycete of the family Gemmataceae with two divergent copies of 16S rRNA gene.</title>
        <authorList>
            <person name="Kulichevskaya I.S."/>
            <person name="Ivanova A.A."/>
            <person name="Naumoff D.G."/>
            <person name="Beletsky A.V."/>
            <person name="Rijpstra W.I.C."/>
            <person name="Sinninghe Damste J.S."/>
            <person name="Mardanov A.V."/>
            <person name="Ravin N.V."/>
            <person name="Dedysh S.N."/>
        </authorList>
    </citation>
    <scope>NUCLEOTIDE SEQUENCE [LARGE SCALE GENOMIC DNA]</scope>
    <source>
        <strain evidence="2">PL17</strain>
    </source>
</reference>
<dbReference type="InterPro" id="IPR023214">
    <property type="entry name" value="HAD_sf"/>
</dbReference>
<proteinExistence type="predicted"/>
<dbReference type="InterPro" id="IPR036412">
    <property type="entry name" value="HAD-like_sf"/>
</dbReference>
<dbReference type="Pfam" id="PF00702">
    <property type="entry name" value="Hydrolase"/>
    <property type="match status" value="1"/>
</dbReference>
<dbReference type="KEGG" id="ftj:FTUN_4917"/>
<name>A0A6M5YVE3_9BACT</name>
<organism evidence="1 2">
    <name type="scientific">Frigoriglobus tundricola</name>
    <dbReference type="NCBI Taxonomy" id="2774151"/>
    <lineage>
        <taxon>Bacteria</taxon>
        <taxon>Pseudomonadati</taxon>
        <taxon>Planctomycetota</taxon>
        <taxon>Planctomycetia</taxon>
        <taxon>Gemmatales</taxon>
        <taxon>Gemmataceae</taxon>
        <taxon>Frigoriglobus</taxon>
    </lineage>
</organism>
<evidence type="ECO:0000313" key="1">
    <source>
        <dbReference type="EMBL" id="QJW97346.1"/>
    </source>
</evidence>
<evidence type="ECO:0000313" key="2">
    <source>
        <dbReference type="Proteomes" id="UP000503447"/>
    </source>
</evidence>
<dbReference type="EMBL" id="CP053452">
    <property type="protein sequence ID" value="QJW97346.1"/>
    <property type="molecule type" value="Genomic_DNA"/>
</dbReference>
<protein>
    <submittedName>
        <fullName evidence="1">Uncharacterized protein</fullName>
    </submittedName>
</protein>
<sequence>MDLPPIRVVFFDLGDTLVVSSNRSWVPGAKEALADLRSRGLRLGVISNTGTWSRDQLTPLLPVDFDWSAFTAGLVLLSGEIGVEKPAPEIFRRAVAASGVPAAECLFCTESLPDTLVAQRVGLLAARTPPPPNADARGLVAALRAAGVLPAPSA</sequence>
<dbReference type="Proteomes" id="UP000503447">
    <property type="component" value="Chromosome"/>
</dbReference>
<keyword evidence="2" id="KW-1185">Reference proteome</keyword>
<dbReference type="RefSeq" id="WP_171472731.1">
    <property type="nucleotide sequence ID" value="NZ_CP053452.2"/>
</dbReference>